<dbReference type="Gene3D" id="3.20.20.370">
    <property type="entry name" value="Glycoside hydrolase/deacetylase"/>
    <property type="match status" value="1"/>
</dbReference>
<comment type="caution">
    <text evidence="2">The sequence shown here is derived from an EMBL/GenBank/DDBJ whole genome shotgun (WGS) entry which is preliminary data.</text>
</comment>
<dbReference type="Pfam" id="PF04748">
    <property type="entry name" value="Polysacc_deac_2"/>
    <property type="match status" value="1"/>
</dbReference>
<evidence type="ECO:0000313" key="3">
    <source>
        <dbReference type="Proteomes" id="UP001471651"/>
    </source>
</evidence>
<dbReference type="RefSeq" id="WP_348577687.1">
    <property type="nucleotide sequence ID" value="NZ_JBDYKN010000020.1"/>
</dbReference>
<protein>
    <submittedName>
        <fullName evidence="2">Divergent polysaccharide deacetylase family protein</fullName>
    </submittedName>
</protein>
<dbReference type="PANTHER" id="PTHR30105:SF2">
    <property type="entry name" value="DIVERGENT POLYSACCHARIDE DEACETYLASE SUPERFAMILY"/>
    <property type="match status" value="1"/>
</dbReference>
<dbReference type="InterPro" id="IPR006837">
    <property type="entry name" value="Divergent_DAC"/>
</dbReference>
<name>A0ABV0L3S9_9GAMM</name>
<dbReference type="EMBL" id="JBDYKN010000020">
    <property type="protein sequence ID" value="MEP7731035.1"/>
    <property type="molecule type" value="Genomic_DNA"/>
</dbReference>
<dbReference type="SUPFAM" id="SSF88713">
    <property type="entry name" value="Glycoside hydrolase/deacetylase"/>
    <property type="match status" value="1"/>
</dbReference>
<sequence>MVDLKKVSVVVFFLFSLYGWANELDRIADRAQTVITNDDDAVQLEETQITEQESPISFEVSTLLSEQVGPLVVPQKNETPQEHFDSEKRIELIKSTSLEVSDNPATPNPHIAPNFPVLEPVQPWVPAMVPFLDAPIGQQSDAHSKDKVFPSATKPKLDHKASEKKVVPAKILAVDVHPKMPRIAILIDDLGYNRQGMESSLALPYEVALAILPETPFALPTALTAKEQGRITLLHAPMENQRELKLGPGGLYANMTEHQLKTTLSKGLDGLPGIQGVNNHMGSLLTTKADSMKWVMEVLKGRSLFFIDSLTSPKSVAKKTAQEYGLKTVSRDVFLDNIRTEKAIDKQFSRLIKRARRHGSALAIGHPYPETMAYLKKRLNHLEADGVRLVRLSDVLEIMPQHTKE</sequence>
<gene>
    <name evidence="2" type="ORF">ABKW32_16410</name>
</gene>
<evidence type="ECO:0000256" key="1">
    <source>
        <dbReference type="SAM" id="MobiDB-lite"/>
    </source>
</evidence>
<accession>A0ABV0L3S9</accession>
<feature type="region of interest" description="Disordered" evidence="1">
    <location>
        <begin position="141"/>
        <end position="160"/>
    </location>
</feature>
<dbReference type="CDD" id="cd10936">
    <property type="entry name" value="CE4_DAC2"/>
    <property type="match status" value="1"/>
</dbReference>
<organism evidence="2 3">
    <name type="scientific">Marinomonas primoryensis</name>
    <dbReference type="NCBI Taxonomy" id="178399"/>
    <lineage>
        <taxon>Bacteria</taxon>
        <taxon>Pseudomonadati</taxon>
        <taxon>Pseudomonadota</taxon>
        <taxon>Gammaproteobacteria</taxon>
        <taxon>Oceanospirillales</taxon>
        <taxon>Oceanospirillaceae</taxon>
        <taxon>Marinomonas</taxon>
    </lineage>
</organism>
<evidence type="ECO:0000313" key="2">
    <source>
        <dbReference type="EMBL" id="MEP7731035.1"/>
    </source>
</evidence>
<proteinExistence type="predicted"/>
<dbReference type="PANTHER" id="PTHR30105">
    <property type="entry name" value="UNCHARACTERIZED YIBQ-RELATED"/>
    <property type="match status" value="1"/>
</dbReference>
<reference evidence="2 3" key="1">
    <citation type="submission" date="2024-05" db="EMBL/GenBank/DDBJ databases">
        <authorList>
            <person name="Busch G.E."/>
            <person name="Sharma I."/>
        </authorList>
    </citation>
    <scope>NUCLEOTIDE SEQUENCE [LARGE SCALE GENOMIC DNA]</scope>
    <source>
        <strain evidence="2 3">23GB23</strain>
    </source>
</reference>
<keyword evidence="3" id="KW-1185">Reference proteome</keyword>
<dbReference type="InterPro" id="IPR011330">
    <property type="entry name" value="Glyco_hydro/deAcase_b/a-brl"/>
</dbReference>
<dbReference type="Proteomes" id="UP001471651">
    <property type="component" value="Unassembled WGS sequence"/>
</dbReference>